<reference evidence="1" key="1">
    <citation type="submission" date="2022-02" db="EMBL/GenBank/DDBJ databases">
        <title>Coral-associated bacteria.</title>
        <authorList>
            <person name="Tang K."/>
            <person name="Wang X."/>
        </authorList>
    </citation>
    <scope>NUCLEOTIDE SEQUENCE</scope>
    <source>
        <strain evidence="1">SCSIO 43006</strain>
    </source>
</reference>
<gene>
    <name evidence="1" type="ORF">MJO52_06430</name>
</gene>
<dbReference type="Proteomes" id="UP001055658">
    <property type="component" value="Chromosome"/>
</dbReference>
<evidence type="ECO:0000313" key="2">
    <source>
        <dbReference type="Proteomes" id="UP001055658"/>
    </source>
</evidence>
<keyword evidence="2" id="KW-1185">Reference proteome</keyword>
<sequence>MELGKIYKGVSVDELHVVRDGDSFLVSFDFVASGEAIGTKLSGVRDSEDLCEILRADRLWVEKMEETQVEFGVYKLGVSHEYYTEIFFDTLSWPSS</sequence>
<accession>A0ABY4VEY5</accession>
<protein>
    <submittedName>
        <fullName evidence="1">Uncharacterized protein</fullName>
    </submittedName>
</protein>
<name>A0ABY4VEY5_9GAMM</name>
<proteinExistence type="predicted"/>
<dbReference type="EMBL" id="CP092418">
    <property type="protein sequence ID" value="USD22769.1"/>
    <property type="molecule type" value="Genomic_DNA"/>
</dbReference>
<organism evidence="1 2">
    <name type="scientific">Microbulbifer variabilis</name>
    <dbReference type="NCBI Taxonomy" id="266805"/>
    <lineage>
        <taxon>Bacteria</taxon>
        <taxon>Pseudomonadati</taxon>
        <taxon>Pseudomonadota</taxon>
        <taxon>Gammaproteobacteria</taxon>
        <taxon>Cellvibrionales</taxon>
        <taxon>Microbulbiferaceae</taxon>
        <taxon>Microbulbifer</taxon>
    </lineage>
</organism>
<evidence type="ECO:0000313" key="1">
    <source>
        <dbReference type="EMBL" id="USD22769.1"/>
    </source>
</evidence>
<dbReference type="RefSeq" id="WP_252085122.1">
    <property type="nucleotide sequence ID" value="NZ_CP092418.1"/>
</dbReference>